<sequence>MARLQILELPECSGDDRPPFVLVVDQFDPPPYPSEPWPPMFDGVAEKIGARAVLVFTETIDIPANDTTAYLARPAAKQELVLDLGDYDVRAAIAADMQKMREANEGEPAKPRRDWCCSLAFQTLGKQHIDDCPQAQ</sequence>
<dbReference type="EMBL" id="JAVRFH010000001">
    <property type="protein sequence ID" value="MDT0608868.1"/>
    <property type="molecule type" value="Genomic_DNA"/>
</dbReference>
<dbReference type="RefSeq" id="WP_311570457.1">
    <property type="nucleotide sequence ID" value="NZ_JAVRFH010000001.1"/>
</dbReference>
<evidence type="ECO:0000313" key="2">
    <source>
        <dbReference type="Proteomes" id="UP001180724"/>
    </source>
</evidence>
<keyword evidence="2" id="KW-1185">Reference proteome</keyword>
<organism evidence="1 2">
    <name type="scientific">Streptomyces lancefieldiae</name>
    <dbReference type="NCBI Taxonomy" id="3075520"/>
    <lineage>
        <taxon>Bacteria</taxon>
        <taxon>Bacillati</taxon>
        <taxon>Actinomycetota</taxon>
        <taxon>Actinomycetes</taxon>
        <taxon>Kitasatosporales</taxon>
        <taxon>Streptomycetaceae</taxon>
        <taxon>Streptomyces</taxon>
    </lineage>
</organism>
<gene>
    <name evidence="1" type="ORF">RM812_01200</name>
</gene>
<dbReference type="Proteomes" id="UP001180724">
    <property type="component" value="Unassembled WGS sequence"/>
</dbReference>
<proteinExistence type="predicted"/>
<reference evidence="1" key="1">
    <citation type="submission" date="2024-05" db="EMBL/GenBank/DDBJ databases">
        <title>30 novel species of actinomycetes from the DSMZ collection.</title>
        <authorList>
            <person name="Nouioui I."/>
        </authorList>
    </citation>
    <scope>NUCLEOTIDE SEQUENCE</scope>
    <source>
        <strain evidence="1">DSM 40712</strain>
    </source>
</reference>
<evidence type="ECO:0000313" key="1">
    <source>
        <dbReference type="EMBL" id="MDT0608868.1"/>
    </source>
</evidence>
<comment type="caution">
    <text evidence="1">The sequence shown here is derived from an EMBL/GenBank/DDBJ whole genome shotgun (WGS) entry which is preliminary data.</text>
</comment>
<accession>A0ABU3AG04</accession>
<protein>
    <submittedName>
        <fullName evidence="1">Uncharacterized protein</fullName>
    </submittedName>
</protein>
<name>A0ABU3AG04_9ACTN</name>